<comment type="caution">
    <text evidence="3">The sequence shown here is derived from an EMBL/GenBank/DDBJ whole genome shotgun (WGS) entry which is preliminary data.</text>
</comment>
<dbReference type="Pfam" id="PF00534">
    <property type="entry name" value="Glycos_transf_1"/>
    <property type="match status" value="2"/>
</dbReference>
<dbReference type="Gene3D" id="3.40.50.2000">
    <property type="entry name" value="Glycogen Phosphorylase B"/>
    <property type="match status" value="4"/>
</dbReference>
<accession>A0A0R2HCY1</accession>
<feature type="domain" description="Glycosyltransferase subfamily 4-like N-terminal" evidence="2">
    <location>
        <begin position="404"/>
        <end position="459"/>
    </location>
</feature>
<feature type="domain" description="Glycosyltransferase subfamily 4-like N-terminal" evidence="2">
    <location>
        <begin position="3"/>
        <end position="146"/>
    </location>
</feature>
<dbReference type="Pfam" id="PF13477">
    <property type="entry name" value="Glyco_trans_4_2"/>
    <property type="match status" value="2"/>
</dbReference>
<evidence type="ECO:0000259" key="1">
    <source>
        <dbReference type="Pfam" id="PF00534"/>
    </source>
</evidence>
<dbReference type="PATRIC" id="fig|1410657.5.peg.2157"/>
<reference evidence="3 4" key="1">
    <citation type="journal article" date="2015" name="Genome Announc.">
        <title>Expanding the biotechnology potential of lactobacilli through comparative genomics of 213 strains and associated genera.</title>
        <authorList>
            <person name="Sun Z."/>
            <person name="Harris H.M."/>
            <person name="McCann A."/>
            <person name="Guo C."/>
            <person name="Argimon S."/>
            <person name="Zhang W."/>
            <person name="Yang X."/>
            <person name="Jeffery I.B."/>
            <person name="Cooney J.C."/>
            <person name="Kagawa T.F."/>
            <person name="Liu W."/>
            <person name="Song Y."/>
            <person name="Salvetti E."/>
            <person name="Wrobel A."/>
            <person name="Rasinkangas P."/>
            <person name="Parkhill J."/>
            <person name="Rea M.C."/>
            <person name="O'Sullivan O."/>
            <person name="Ritari J."/>
            <person name="Douillard F.P."/>
            <person name="Paul Ross R."/>
            <person name="Yang R."/>
            <person name="Briner A.E."/>
            <person name="Felis G.E."/>
            <person name="de Vos W.M."/>
            <person name="Barrangou R."/>
            <person name="Klaenhammer T.R."/>
            <person name="Caufield P.W."/>
            <person name="Cui Y."/>
            <person name="Zhang H."/>
            <person name="O'Toole P.W."/>
        </authorList>
    </citation>
    <scope>NUCLEOTIDE SEQUENCE [LARGE SCALE GENOMIC DNA]</scope>
    <source>
        <strain evidence="3 4">DSM 20405</strain>
    </source>
</reference>
<dbReference type="GO" id="GO:0016757">
    <property type="term" value="F:glycosyltransferase activity"/>
    <property type="evidence" value="ECO:0007669"/>
    <property type="project" value="InterPro"/>
</dbReference>
<dbReference type="CDD" id="cd03811">
    <property type="entry name" value="GT4_GT28_WabH-like"/>
    <property type="match status" value="1"/>
</dbReference>
<evidence type="ECO:0000259" key="2">
    <source>
        <dbReference type="Pfam" id="PF13477"/>
    </source>
</evidence>
<dbReference type="EMBL" id="JQBL01000009">
    <property type="protein sequence ID" value="KRN50440.1"/>
    <property type="molecule type" value="Genomic_DNA"/>
</dbReference>
<dbReference type="SUPFAM" id="SSF53756">
    <property type="entry name" value="UDP-Glycosyltransferase/glycogen phosphorylase"/>
    <property type="match status" value="2"/>
</dbReference>
<dbReference type="CDD" id="cd03808">
    <property type="entry name" value="GT4_CapM-like"/>
    <property type="match status" value="1"/>
</dbReference>
<dbReference type="AlphaFoldDB" id="A0A0R2HCY1"/>
<sequence>MKKVLFTATVDSHILQFHLPFLKMFKENGYEVHVATNGNEKIPYCDVKHVVSFERSPIKINNLKAIKQLKKICEKEKFDIIHTHTPMGSVVTRIAANKSRKKYNTRVIYTAHGFHFFKGASIKNWIIFYPVEWYLSKFTDTLITINVEDYELAKNKFSRRCKDIQYVPGVGIDEKKFNFEMTDKEKKELKESIGLKENDFVMIYPAELNKNKNQLLIINAMEQLVQKYSNIKVLLPGVDSYNGYYQKLVKDKKLDNNIIFLGYRKDIPKLLKISDLALATSYREGLPLNVIEAMYVGLPIIATNCRGQKDLIKDNKNGFLINIDDKKSLVESIEKIYLAKNDYKRFGLYSKKEINNYLLDNIQLQIKKIYFRKKVVIHLLSSNFYSGAENVACTIINNIKDDYELYYCSPNGTIENNLKTYGINYIPINNISINDLKKIINKYKPDIIHAHDNKATVISSFFSSRCMIISHIHGNNKIMNTINIKTILFNYCSKRISKFIWVSKSSIDGYYFHKKVMNKSIILPNVIDDKNIQLKANESKIDKEFDVVFLGRIGYPKNPERLIKIIELLYEKNNKISVAIVGDGEDRLKITNIVNKSVFKSNITFFGFLANPYPILKNSKILIMTSLYEGTPMCALEAQCFGKPIVATPVDGLLNIVENGYNGFLSDIDEELADNILLILNKKNYSYYSNNSISRFKEINSLEKYLKIIKDVYEGD</sequence>
<name>A0A0R2HCY1_9FIRM</name>
<evidence type="ECO:0000313" key="3">
    <source>
        <dbReference type="EMBL" id="KRN50440.1"/>
    </source>
</evidence>
<dbReference type="RefSeq" id="WP_080703106.1">
    <property type="nucleotide sequence ID" value="NZ_JNKN01000009.1"/>
</dbReference>
<proteinExistence type="predicted"/>
<evidence type="ECO:0008006" key="5">
    <source>
        <dbReference type="Google" id="ProtNLM"/>
    </source>
</evidence>
<feature type="domain" description="Glycosyl transferase family 1" evidence="1">
    <location>
        <begin position="186"/>
        <end position="352"/>
    </location>
</feature>
<protein>
    <recommendedName>
        <fullName evidence="5">Glycosyltransferase</fullName>
    </recommendedName>
</protein>
<dbReference type="Proteomes" id="UP000051841">
    <property type="component" value="Unassembled WGS sequence"/>
</dbReference>
<dbReference type="InterPro" id="IPR028098">
    <property type="entry name" value="Glyco_trans_4-like_N"/>
</dbReference>
<dbReference type="PANTHER" id="PTHR12526">
    <property type="entry name" value="GLYCOSYLTRANSFERASE"/>
    <property type="match status" value="1"/>
</dbReference>
<keyword evidence="4" id="KW-1185">Reference proteome</keyword>
<evidence type="ECO:0000313" key="4">
    <source>
        <dbReference type="Proteomes" id="UP000051841"/>
    </source>
</evidence>
<organism evidence="3 4">
    <name type="scientific">Kandleria vitulina DSM 20405</name>
    <dbReference type="NCBI Taxonomy" id="1410657"/>
    <lineage>
        <taxon>Bacteria</taxon>
        <taxon>Bacillati</taxon>
        <taxon>Bacillota</taxon>
        <taxon>Erysipelotrichia</taxon>
        <taxon>Erysipelotrichales</taxon>
        <taxon>Coprobacillaceae</taxon>
        <taxon>Kandleria</taxon>
    </lineage>
</organism>
<gene>
    <name evidence="3" type="ORF">IV49_GL002088</name>
</gene>
<feature type="domain" description="Glycosyl transferase family 1" evidence="1">
    <location>
        <begin position="536"/>
        <end position="684"/>
    </location>
</feature>
<dbReference type="PANTHER" id="PTHR12526:SF630">
    <property type="entry name" value="GLYCOSYLTRANSFERASE"/>
    <property type="match status" value="1"/>
</dbReference>
<dbReference type="InterPro" id="IPR001296">
    <property type="entry name" value="Glyco_trans_1"/>
</dbReference>